<evidence type="ECO:0000313" key="2">
    <source>
        <dbReference type="Proteomes" id="UP001153148"/>
    </source>
</evidence>
<organism evidence="1 2">
    <name type="scientific">Timema podura</name>
    <name type="common">Walking stick</name>
    <dbReference type="NCBI Taxonomy" id="61482"/>
    <lineage>
        <taxon>Eukaryota</taxon>
        <taxon>Metazoa</taxon>
        <taxon>Ecdysozoa</taxon>
        <taxon>Arthropoda</taxon>
        <taxon>Hexapoda</taxon>
        <taxon>Insecta</taxon>
        <taxon>Pterygota</taxon>
        <taxon>Neoptera</taxon>
        <taxon>Polyneoptera</taxon>
        <taxon>Phasmatodea</taxon>
        <taxon>Timematodea</taxon>
        <taxon>Timematoidea</taxon>
        <taxon>Timematidae</taxon>
        <taxon>Timema</taxon>
    </lineage>
</organism>
<sequence>MAQNIVFKAYYVRQGDIGTQLDQAHEQMNICFYLLIRVGCVDELDVVLLTMFTNSPMFMSG</sequence>
<reference evidence="1" key="1">
    <citation type="submission" date="2021-03" db="EMBL/GenBank/DDBJ databases">
        <authorList>
            <person name="Tran Van P."/>
        </authorList>
    </citation>
    <scope>NUCLEOTIDE SEQUENCE</scope>
</reference>
<gene>
    <name evidence="1" type="ORF">TPAB3V08_LOCUS6970</name>
</gene>
<name>A0ABN7NWZ2_TIMPD</name>
<protein>
    <submittedName>
        <fullName evidence="1">Uncharacterized protein</fullName>
    </submittedName>
</protein>
<comment type="caution">
    <text evidence="1">The sequence shown here is derived from an EMBL/GenBank/DDBJ whole genome shotgun (WGS) entry which is preliminary data.</text>
</comment>
<evidence type="ECO:0000313" key="1">
    <source>
        <dbReference type="EMBL" id="CAG2060012.1"/>
    </source>
</evidence>
<proteinExistence type="predicted"/>
<dbReference type="Proteomes" id="UP001153148">
    <property type="component" value="Unassembled WGS sequence"/>
</dbReference>
<keyword evidence="2" id="KW-1185">Reference proteome</keyword>
<accession>A0ABN7NWZ2</accession>
<dbReference type="EMBL" id="CAJPIN010011188">
    <property type="protein sequence ID" value="CAG2060012.1"/>
    <property type="molecule type" value="Genomic_DNA"/>
</dbReference>